<dbReference type="Proteomes" id="UP000254912">
    <property type="component" value="Unassembled WGS sequence"/>
</dbReference>
<proteinExistence type="predicted"/>
<dbReference type="GeneID" id="94546292"/>
<dbReference type="InterPro" id="IPR007863">
    <property type="entry name" value="Peptidase_M16_C"/>
</dbReference>
<dbReference type="PANTHER" id="PTHR11851:SF186">
    <property type="entry name" value="INACTIVE METALLOPROTEASE YMFF-RELATED"/>
    <property type="match status" value="1"/>
</dbReference>
<dbReference type="InterPro" id="IPR050361">
    <property type="entry name" value="MPP/UQCRC_Complex"/>
</dbReference>
<evidence type="ECO:0000313" key="3">
    <source>
        <dbReference type="Proteomes" id="UP000254912"/>
    </source>
</evidence>
<protein>
    <submittedName>
        <fullName evidence="2">Putative Zn-dependent peptidase</fullName>
    </submittedName>
</protein>
<comment type="caution">
    <text evidence="2">The sequence shown here is derived from an EMBL/GenBank/DDBJ whole genome shotgun (WGS) entry which is preliminary data.</text>
</comment>
<evidence type="ECO:0000313" key="2">
    <source>
        <dbReference type="EMBL" id="RDL12295.1"/>
    </source>
</evidence>
<dbReference type="NCBIfam" id="NF047422">
    <property type="entry name" value="YfmF_fam"/>
    <property type="match status" value="1"/>
</dbReference>
<dbReference type="PANTHER" id="PTHR11851">
    <property type="entry name" value="METALLOPROTEASE"/>
    <property type="match status" value="1"/>
</dbReference>
<evidence type="ECO:0000259" key="1">
    <source>
        <dbReference type="Pfam" id="PF05193"/>
    </source>
</evidence>
<dbReference type="KEGG" id="wso:WSWS_01104"/>
<feature type="domain" description="Peptidase M16 C-terminal" evidence="1">
    <location>
        <begin position="203"/>
        <end position="362"/>
    </location>
</feature>
<organism evidence="2 3">
    <name type="scientific">Weissella soli</name>
    <dbReference type="NCBI Taxonomy" id="155866"/>
    <lineage>
        <taxon>Bacteria</taxon>
        <taxon>Bacillati</taxon>
        <taxon>Bacillota</taxon>
        <taxon>Bacilli</taxon>
        <taxon>Lactobacillales</taxon>
        <taxon>Lactobacillaceae</taxon>
        <taxon>Weissella</taxon>
    </lineage>
</organism>
<keyword evidence="3" id="KW-1185">Reference proteome</keyword>
<sequence length="428" mass="47569">MINYENEGGNVLNTTLHAGVNLHIIPTTQFATTQIVVNFANQKDQVDIAGRALVADMLETASAKFPSQTAFSTRLSELYGADFSAYVTNTGSIHALRLTLTVVHDAFAMGTNSLLADSLELLAEIIFNPMGDPQQGFDVTMFERQKENALDGLADLREDKGYIAARAMLQHYFDNDIDALAAFGDETLIEATTAKTAWAAWQAALQHDQIDIVVMGDVDTQLVQTKLAHWAFANRKNTVTAYFEHPLKTQTATITAFDDIIQTRLVQGYHVAVPIAERFSVYVFNALLGGLAVSRLFLNVREKAGLAYAISSDYNPYSRLLMIEVGLERQQVQAAQNLIAVEIERLQTELLADEELTMIKKLMIADYMANLDRPSSVTDRVVVQFMTQQFVDETEWVARVQAVTATDIQMVAQRLVPQVMYQLTEKGE</sequence>
<dbReference type="SUPFAM" id="SSF63411">
    <property type="entry name" value="LuxS/MPP-like metallohydrolase"/>
    <property type="match status" value="2"/>
</dbReference>
<dbReference type="Gene3D" id="3.30.830.10">
    <property type="entry name" value="Metalloenzyme, LuxS/M16 peptidase-like"/>
    <property type="match status" value="2"/>
</dbReference>
<name>A0A288QX51_9LACO</name>
<gene>
    <name evidence="2" type="ORF">DFP99_0733</name>
</gene>
<dbReference type="EMBL" id="QRAS01000001">
    <property type="protein sequence ID" value="RDL12295.1"/>
    <property type="molecule type" value="Genomic_DNA"/>
</dbReference>
<reference evidence="2 3" key="1">
    <citation type="submission" date="2018-07" db="EMBL/GenBank/DDBJ databases">
        <title>Genomic Encyclopedia of Type Strains, Phase III (KMG-III): the genomes of soil and plant-associated and newly described type strains.</title>
        <authorList>
            <person name="Whitman W."/>
        </authorList>
    </citation>
    <scope>NUCLEOTIDE SEQUENCE [LARGE SCALE GENOMIC DNA]</scope>
    <source>
        <strain evidence="2 3">CECT 7031</strain>
    </source>
</reference>
<dbReference type="GO" id="GO:0046872">
    <property type="term" value="F:metal ion binding"/>
    <property type="evidence" value="ECO:0007669"/>
    <property type="project" value="InterPro"/>
</dbReference>
<dbReference type="RefSeq" id="WP_070230335.1">
    <property type="nucleotide sequence ID" value="NZ_BJYO01000002.1"/>
</dbReference>
<dbReference type="AlphaFoldDB" id="A0A288QX51"/>
<dbReference type="Pfam" id="PF05193">
    <property type="entry name" value="Peptidase_M16_C"/>
    <property type="match status" value="1"/>
</dbReference>
<dbReference type="InterPro" id="IPR011249">
    <property type="entry name" value="Metalloenz_LuxS/M16"/>
</dbReference>
<accession>A0A288QX51</accession>